<dbReference type="InterPro" id="IPR005574">
    <property type="entry name" value="Rpb4/RPC9"/>
</dbReference>
<organism evidence="15 16">
    <name type="scientific">Gallus gallus</name>
    <name type="common">Chicken</name>
    <dbReference type="NCBI Taxonomy" id="9031"/>
    <lineage>
        <taxon>Eukaryota</taxon>
        <taxon>Metazoa</taxon>
        <taxon>Chordata</taxon>
        <taxon>Craniata</taxon>
        <taxon>Vertebrata</taxon>
        <taxon>Euteleostomi</taxon>
        <taxon>Archelosauria</taxon>
        <taxon>Archosauria</taxon>
        <taxon>Dinosauria</taxon>
        <taxon>Saurischia</taxon>
        <taxon>Theropoda</taxon>
        <taxon>Coelurosauria</taxon>
        <taxon>Aves</taxon>
        <taxon>Neognathae</taxon>
        <taxon>Galloanserae</taxon>
        <taxon>Galliformes</taxon>
        <taxon>Phasianidae</taxon>
        <taxon>Phasianinae</taxon>
        <taxon>Gallus</taxon>
    </lineage>
</organism>
<accession>A0A8V1AEI9</accession>
<comment type="subcellular location">
    <subcellularLocation>
        <location evidence="2">Cell membrane</location>
        <topology evidence="2">Peripheral membrane protein</topology>
        <orientation evidence="2">Cytoplasmic side</orientation>
    </subcellularLocation>
    <subcellularLocation>
        <location evidence="1">Nucleus</location>
    </subcellularLocation>
</comment>
<evidence type="ECO:0000256" key="7">
    <source>
        <dbReference type="ARBA" id="ARBA00023136"/>
    </source>
</evidence>
<dbReference type="SMART" id="SM00657">
    <property type="entry name" value="RPOL4c"/>
    <property type="match status" value="1"/>
</dbReference>
<evidence type="ECO:0000256" key="2">
    <source>
        <dbReference type="ARBA" id="ARBA00004413"/>
    </source>
</evidence>
<comment type="similarity">
    <text evidence="3">Belongs to the eukaryotic RPC9 RNA polymerase subunit family.</text>
</comment>
<dbReference type="InterPro" id="IPR010997">
    <property type="entry name" value="HRDC-like_sf"/>
</dbReference>
<dbReference type="PANTHER" id="PTHR15561">
    <property type="entry name" value="CALCITONIN GENE-RELATED PEPTIDE-RECEPTOR COMPONENT PROTEIN"/>
    <property type="match status" value="1"/>
</dbReference>
<dbReference type="GO" id="GO:0006384">
    <property type="term" value="P:transcription initiation at RNA polymerase III promoter"/>
    <property type="evidence" value="ECO:0007669"/>
    <property type="project" value="InterPro"/>
</dbReference>
<proteinExistence type="inferred from homology"/>
<dbReference type="GO" id="GO:0005666">
    <property type="term" value="C:RNA polymerase III complex"/>
    <property type="evidence" value="ECO:0007669"/>
    <property type="project" value="InterPro"/>
</dbReference>
<comment type="function">
    <text evidence="12">DNA-dependent RNA polymerase catalyzes the transcription of DNA into RNA using the four ribonucleoside triphosphates as substrates. Specific peripheric component of RNA polymerase III (Pol III) which synthesizes small non-coding RNAs including 5S rRNA, snRNAs, tRNAs and miRNAs from at least 500 distinct genomic loci. With POLR3H/RPC8 forms a mobile stalk that protrudes from Pol III core and functions primarily in transcription initiation. Pol III plays a key role in sensing and limiting infection by intracellular bacteria and DNA viruses. Acts as nuclear and cytosolic DNA sensor involved in innate immune response. Can sense non-self dsDNA that serves as template for transcription into dsRNA. The non-self RNA polymerase III transcripts, such as Epstein-Barr virus-encoded RNAs (EBERs) induce type I interferon and NF-kappa-B through the RIG-I pathway.</text>
</comment>
<keyword evidence="5" id="KW-1003">Cell membrane</keyword>
<comment type="subunit">
    <text evidence="11">Component of the RNA polymerase III complex consisting of 17 subunits: a ten-subunit horseshoe-shaped catalytic core composed of POLR3A/RPC1, POLR3B/RPC2, POLR1C/RPAC1, POLR1D/RPAC2, POLR3K/RPC10, POLR2E/RPABC1, POLR2F/RPABC2, POLR2H/RPABC3, POLR2K/RPABC4 and POLR2L/RPABC5; a mobile stalk composed of two subunits POLR3H/RPC8 and CRCP/RPC9, protruding from the core and functioning primarily in transcription initiation; and additional subunits homologous to general transcription factors of the RNA polymerase II machinery, POLR3C/RPC3-POLR3F/RPC6-POLR3G/RPC7 heterotrimer required for transcription initiation and POLR3D/RPC4-POLR3E/RPC5 heterodimer involved in both transcription initiation and termination.</text>
</comment>
<dbReference type="Ensembl" id="ENSGALT00010071751.1">
    <property type="protein sequence ID" value="ENSGALP00010044441.1"/>
    <property type="gene ID" value="ENSGALG00010029668.1"/>
</dbReference>
<dbReference type="Pfam" id="PF03874">
    <property type="entry name" value="RNA_pol_Rpb4"/>
    <property type="match status" value="1"/>
</dbReference>
<dbReference type="InterPro" id="IPR006590">
    <property type="entry name" value="RNA_pol_Rpb4/RPC9_core"/>
</dbReference>
<evidence type="ECO:0000259" key="14">
    <source>
        <dbReference type="SMART" id="SM00657"/>
    </source>
</evidence>
<dbReference type="PANTHER" id="PTHR15561:SF0">
    <property type="entry name" value="DNA-DIRECTED RNA POLYMERASE III SUBUNIT RPC9"/>
    <property type="match status" value="1"/>
</dbReference>
<feature type="domain" description="RNA polymerase Rpb4/RPC9 core" evidence="14">
    <location>
        <begin position="4"/>
        <end position="117"/>
    </location>
</feature>
<dbReference type="AlphaFoldDB" id="A0A8V1AEI9"/>
<keyword evidence="9" id="KW-0539">Nucleus</keyword>
<keyword evidence="6" id="KW-0240">DNA-directed RNA polymerase</keyword>
<name>A0A8V1AEI9_CHICK</name>
<dbReference type="InterPro" id="IPR038846">
    <property type="entry name" value="RPC9"/>
</dbReference>
<keyword evidence="8" id="KW-0804">Transcription</keyword>
<sequence>MYPTLFRTWDKVFQLLTDLKQQRKESGKSKQSSGQQNLNTIMYETLKYISKTPCRYQSPETVREFLIAMKGHKLTKAEKLQLLNHRPVTAVEIQLRKPSREEGAGLCFALSCSRVLGPHTSLVPHRQRSVSQEHGKVLRNVREESSAPTLSGKTVPVVCDGGGMGWLVPAGSPEGAAAPGLSQLGNKSCYEMNTA</sequence>
<dbReference type="GO" id="GO:0000166">
    <property type="term" value="F:nucleotide binding"/>
    <property type="evidence" value="ECO:0007669"/>
    <property type="project" value="InterPro"/>
</dbReference>
<evidence type="ECO:0000313" key="16">
    <source>
        <dbReference type="Proteomes" id="UP000000539"/>
    </source>
</evidence>
<evidence type="ECO:0000256" key="12">
    <source>
        <dbReference type="ARBA" id="ARBA00045808"/>
    </source>
</evidence>
<dbReference type="InterPro" id="IPR038324">
    <property type="entry name" value="Rpb4/RPC9_sf"/>
</dbReference>
<dbReference type="Gene3D" id="1.20.1250.40">
    <property type="match status" value="1"/>
</dbReference>
<comment type="function">
    <text evidence="10">Accessory protein for the calcitonin gene-related peptide (CGRP) receptor. It modulates CGRP responsiveness in a variety of tissues.</text>
</comment>
<evidence type="ECO:0000256" key="11">
    <source>
        <dbReference type="ARBA" id="ARBA00044007"/>
    </source>
</evidence>
<evidence type="ECO:0000256" key="8">
    <source>
        <dbReference type="ARBA" id="ARBA00023163"/>
    </source>
</evidence>
<keyword evidence="7" id="KW-0472">Membrane</keyword>
<gene>
    <name evidence="15" type="primary">CRCP</name>
</gene>
<evidence type="ECO:0000256" key="13">
    <source>
        <dbReference type="ARBA" id="ARBA00073026"/>
    </source>
</evidence>
<evidence type="ECO:0000256" key="5">
    <source>
        <dbReference type="ARBA" id="ARBA00022475"/>
    </source>
</evidence>
<evidence type="ECO:0000256" key="4">
    <source>
        <dbReference type="ARBA" id="ARBA00016672"/>
    </source>
</evidence>
<evidence type="ECO:0000313" key="15">
    <source>
        <dbReference type="Ensembl" id="ENSGALP00010044441.1"/>
    </source>
</evidence>
<evidence type="ECO:0000256" key="10">
    <source>
        <dbReference type="ARBA" id="ARBA00043924"/>
    </source>
</evidence>
<keyword evidence="16" id="KW-1185">Reference proteome</keyword>
<dbReference type="SUPFAM" id="SSF47819">
    <property type="entry name" value="HRDC-like"/>
    <property type="match status" value="1"/>
</dbReference>
<dbReference type="Proteomes" id="UP000000539">
    <property type="component" value="Chromosome 19"/>
</dbReference>
<evidence type="ECO:0000256" key="9">
    <source>
        <dbReference type="ARBA" id="ARBA00023242"/>
    </source>
</evidence>
<evidence type="ECO:0000256" key="1">
    <source>
        <dbReference type="ARBA" id="ARBA00004123"/>
    </source>
</evidence>
<evidence type="ECO:0000256" key="6">
    <source>
        <dbReference type="ARBA" id="ARBA00022478"/>
    </source>
</evidence>
<reference evidence="15" key="1">
    <citation type="submission" date="2020-11" db="EMBL/GenBank/DDBJ databases">
        <title>Gallus gallus (Chicken) genome, bGalGal1, GRCg7b, maternal haplotype autosomes + Z &amp; W.</title>
        <authorList>
            <person name="Warren W."/>
            <person name="Formenti G."/>
            <person name="Fedrigo O."/>
            <person name="Haase B."/>
            <person name="Mountcastle J."/>
            <person name="Balacco J."/>
            <person name="Tracey A."/>
            <person name="Schneider V."/>
            <person name="Okimoto R."/>
            <person name="Cheng H."/>
            <person name="Hawken R."/>
            <person name="Howe K."/>
            <person name="Jarvis E.D."/>
        </authorList>
    </citation>
    <scope>NUCLEOTIDE SEQUENCE [LARGE SCALE GENOMIC DNA]</scope>
    <source>
        <strain evidence="15">Broiler</strain>
    </source>
</reference>
<evidence type="ECO:0000256" key="3">
    <source>
        <dbReference type="ARBA" id="ARBA00006898"/>
    </source>
</evidence>
<dbReference type="GeneTree" id="ENSGT00390000014189"/>
<reference evidence="15" key="2">
    <citation type="submission" date="2025-08" db="UniProtKB">
        <authorList>
            <consortium name="Ensembl"/>
        </authorList>
    </citation>
    <scope>IDENTIFICATION</scope>
    <source>
        <strain evidence="15">broiler</strain>
    </source>
</reference>
<protein>
    <recommendedName>
        <fullName evidence="4">DNA-directed RNA polymerase III subunit RPC9</fullName>
    </recommendedName>
    <alternativeName>
        <fullName evidence="13">DNA-directed RNA polymerase III subunit rpc9</fullName>
    </alternativeName>
</protein>
<reference evidence="15" key="3">
    <citation type="submission" date="2025-09" db="UniProtKB">
        <authorList>
            <consortium name="Ensembl"/>
        </authorList>
    </citation>
    <scope>IDENTIFICATION</scope>
    <source>
        <strain evidence="15">broiler</strain>
    </source>
</reference>
<dbReference type="GO" id="GO:0005886">
    <property type="term" value="C:plasma membrane"/>
    <property type="evidence" value="ECO:0007669"/>
    <property type="project" value="UniProtKB-SubCell"/>
</dbReference>
<dbReference type="FunFam" id="1.20.1250.40:FF:000002">
    <property type="entry name" value="DNA-directed RNA polymerase III subunit RPC9"/>
    <property type="match status" value="1"/>
</dbReference>